<evidence type="ECO:0000256" key="8">
    <source>
        <dbReference type="ARBA" id="ARBA00022723"/>
    </source>
</evidence>
<evidence type="ECO:0000259" key="14">
    <source>
        <dbReference type="PROSITE" id="PS50089"/>
    </source>
</evidence>
<dbReference type="SUPFAM" id="SSF57850">
    <property type="entry name" value="RING/U-box"/>
    <property type="match status" value="2"/>
</dbReference>
<dbReference type="SUPFAM" id="SSF53098">
    <property type="entry name" value="Ribonuclease H-like"/>
    <property type="match status" value="1"/>
</dbReference>
<dbReference type="InterPro" id="IPR036397">
    <property type="entry name" value="RNaseH_sf"/>
</dbReference>
<dbReference type="PANTHER" id="PTHR11685">
    <property type="entry name" value="RBR FAMILY RING FINGER AND IBR DOMAIN-CONTAINING"/>
    <property type="match status" value="1"/>
</dbReference>
<dbReference type="AlphaFoldDB" id="A0A6J1G8C9"/>
<evidence type="ECO:0000313" key="16">
    <source>
        <dbReference type="Proteomes" id="UP000504609"/>
    </source>
</evidence>
<evidence type="ECO:0000256" key="6">
    <source>
        <dbReference type="ARBA" id="ARBA00012251"/>
    </source>
</evidence>
<dbReference type="FunFam" id="3.30.420.10:FF:000076">
    <property type="entry name" value="RBR-type E3 ubiquitin transferase"/>
    <property type="match status" value="1"/>
</dbReference>
<evidence type="ECO:0000256" key="3">
    <source>
        <dbReference type="ARBA" id="ARBA00003976"/>
    </source>
</evidence>
<comment type="pathway">
    <text evidence="4">Protein modification; protein ubiquitination.</text>
</comment>
<evidence type="ECO:0000256" key="9">
    <source>
        <dbReference type="ARBA" id="ARBA00022737"/>
    </source>
</evidence>
<dbReference type="EC" id="2.3.2.31" evidence="6"/>
<organism evidence="16 17">
    <name type="scientific">Cucurbita moschata</name>
    <name type="common">Winter crookneck squash</name>
    <name type="synonym">Cucurbita pepo var. moschata</name>
    <dbReference type="NCBI Taxonomy" id="3662"/>
    <lineage>
        <taxon>Eukaryota</taxon>
        <taxon>Viridiplantae</taxon>
        <taxon>Streptophyta</taxon>
        <taxon>Embryophyta</taxon>
        <taxon>Tracheophyta</taxon>
        <taxon>Spermatophyta</taxon>
        <taxon>Magnoliopsida</taxon>
        <taxon>eudicotyledons</taxon>
        <taxon>Gunneridae</taxon>
        <taxon>Pentapetalae</taxon>
        <taxon>rosids</taxon>
        <taxon>fabids</taxon>
        <taxon>Cucurbitales</taxon>
        <taxon>Cucurbitaceae</taxon>
        <taxon>Cucurbiteae</taxon>
        <taxon>Cucurbita</taxon>
    </lineage>
</organism>
<dbReference type="Pfam" id="PF22191">
    <property type="entry name" value="IBR_1"/>
    <property type="match status" value="1"/>
</dbReference>
<comment type="similarity">
    <text evidence="5">Belongs to the RBR family. Ariadne subfamily.</text>
</comment>
<dbReference type="Gene3D" id="3.30.40.10">
    <property type="entry name" value="Zinc/RING finger domain, C3HC4 (zinc finger)"/>
    <property type="match status" value="1"/>
</dbReference>
<dbReference type="FunFam" id="1.20.120.1750:FF:000019">
    <property type="entry name" value="RBR-type E3 ubiquitin transferase"/>
    <property type="match status" value="1"/>
</dbReference>
<feature type="domain" description="RING-type" evidence="14">
    <location>
        <begin position="458"/>
        <end position="501"/>
    </location>
</feature>
<feature type="domain" description="RING-type" evidence="14">
    <location>
        <begin position="290"/>
        <end position="334"/>
    </location>
</feature>
<evidence type="ECO:0000256" key="11">
    <source>
        <dbReference type="ARBA" id="ARBA00022786"/>
    </source>
</evidence>
<dbReference type="UniPathway" id="UPA00143"/>
<dbReference type="Pfam" id="PF13456">
    <property type="entry name" value="RVT_3"/>
    <property type="match status" value="1"/>
</dbReference>
<dbReference type="InterPro" id="IPR001841">
    <property type="entry name" value="Znf_RING"/>
</dbReference>
<dbReference type="GO" id="GO:0004523">
    <property type="term" value="F:RNA-DNA hybrid ribonuclease activity"/>
    <property type="evidence" value="ECO:0007669"/>
    <property type="project" value="InterPro"/>
</dbReference>
<dbReference type="InterPro" id="IPR044066">
    <property type="entry name" value="TRIAD_supradom"/>
</dbReference>
<evidence type="ECO:0000313" key="17">
    <source>
        <dbReference type="RefSeq" id="XP_022947934.1"/>
    </source>
</evidence>
<keyword evidence="16" id="KW-1185">Reference proteome</keyword>
<dbReference type="GO" id="GO:0061630">
    <property type="term" value="F:ubiquitin protein ligase activity"/>
    <property type="evidence" value="ECO:0007669"/>
    <property type="project" value="UniProtKB-EC"/>
</dbReference>
<proteinExistence type="inferred from homology"/>
<dbReference type="SMART" id="SM00647">
    <property type="entry name" value="IBR"/>
    <property type="match status" value="2"/>
</dbReference>
<dbReference type="InterPro" id="IPR012337">
    <property type="entry name" value="RNaseH-like_sf"/>
</dbReference>
<comment type="function">
    <text evidence="3">Might act as an E3 ubiquitin-protein ligase, or as part of E3 complex, which accepts ubiquitin from specific E2 ubiquitin-conjugating enzymes and then transfers it to substrates.</text>
</comment>
<dbReference type="InterPro" id="IPR002867">
    <property type="entry name" value="IBR_dom"/>
</dbReference>
<dbReference type="PROSITE" id="PS50089">
    <property type="entry name" value="ZF_RING_2"/>
    <property type="match status" value="2"/>
</dbReference>
<keyword evidence="9" id="KW-0677">Repeat</keyword>
<reference evidence="17" key="1">
    <citation type="submission" date="2025-08" db="UniProtKB">
        <authorList>
            <consortium name="RefSeq"/>
        </authorList>
    </citation>
    <scope>IDENTIFICATION</scope>
    <source>
        <tissue evidence="17">Young leaves</tissue>
    </source>
</reference>
<sequence>MWTPADQTSQNPDGEDLNAIVSAQLRDLMDALALDSDHEFSYKLPIEETLDASLASSASSITPVPEFQELEGNDITTIGTLHSSELGECDQIFQEWLQSAFDTRRTHDSGEILNISDGDLSERGCSIEKSFGEGSSKSEENQGVSSLYFKGLVSEEGIGIGVAICNPKNELVFEVKRRLVGNERSKMVAECKALIAGLNAAIDLELKQLCFYCDYYPLYQFVTGRWLPKQRKVAALFRQITHLQARFDSCYPRLVARHDIKFAFKLAREAIVPQITQTEDPIPKKLNETCVICLEDCDVNRMFAVDGCLHRYCFSCMKQHMEVKLLQGLVPKCPHEGCMIDLNVDSCTKFLTPKDMATMRQHLKEASIPVSEKVYCPYPKCSALTTKGEALEYTKDVLGSANQSGLRKCMKCHGLFCINCKVPWHNLVSCRDYKGSSNLELDDVKLKSLASTCLWRQCVKCNHMIELAEGCYHMTCRCGHQFCYKCGAEWKVKKATCSCPLWSEDCIWYNDNNRELDLDGIYLDEEEEEEEEEFYDSDDEHYYI</sequence>
<dbReference type="Pfam" id="PF01485">
    <property type="entry name" value="IBR"/>
    <property type="match status" value="1"/>
</dbReference>
<evidence type="ECO:0000256" key="5">
    <source>
        <dbReference type="ARBA" id="ARBA00005884"/>
    </source>
</evidence>
<name>A0A6J1G8C9_CUCMO</name>
<dbReference type="GO" id="GO:0008270">
    <property type="term" value="F:zinc ion binding"/>
    <property type="evidence" value="ECO:0007669"/>
    <property type="project" value="UniProtKB-KW"/>
</dbReference>
<keyword evidence="11" id="KW-0833">Ubl conjugation pathway</keyword>
<evidence type="ECO:0000256" key="12">
    <source>
        <dbReference type="ARBA" id="ARBA00022833"/>
    </source>
</evidence>
<dbReference type="GeneID" id="111451667"/>
<keyword evidence="8" id="KW-0479">Metal-binding</keyword>
<dbReference type="InterPro" id="IPR013083">
    <property type="entry name" value="Znf_RING/FYVE/PHD"/>
</dbReference>
<evidence type="ECO:0000256" key="13">
    <source>
        <dbReference type="PROSITE-ProRule" id="PRU00175"/>
    </source>
</evidence>
<dbReference type="GO" id="GO:0016567">
    <property type="term" value="P:protein ubiquitination"/>
    <property type="evidence" value="ECO:0007669"/>
    <property type="project" value="UniProtKB-UniPathway"/>
</dbReference>
<dbReference type="InterPro" id="IPR017907">
    <property type="entry name" value="Znf_RING_CS"/>
</dbReference>
<evidence type="ECO:0000256" key="2">
    <source>
        <dbReference type="ARBA" id="ARBA00001947"/>
    </source>
</evidence>
<evidence type="ECO:0000256" key="7">
    <source>
        <dbReference type="ARBA" id="ARBA00022679"/>
    </source>
</evidence>
<dbReference type="RefSeq" id="XP_022947934.1">
    <property type="nucleotide sequence ID" value="XM_023092166.1"/>
</dbReference>
<dbReference type="CDD" id="cd22584">
    <property type="entry name" value="Rcat_RBR_unk"/>
    <property type="match status" value="1"/>
</dbReference>
<dbReference type="PROSITE" id="PS00518">
    <property type="entry name" value="ZF_RING_1"/>
    <property type="match status" value="1"/>
</dbReference>
<keyword evidence="12" id="KW-0862">Zinc</keyword>
<dbReference type="CDD" id="cd22582">
    <property type="entry name" value="BRcat_RBR_unk"/>
    <property type="match status" value="1"/>
</dbReference>
<dbReference type="Gene3D" id="3.30.420.10">
    <property type="entry name" value="Ribonuclease H-like superfamily/Ribonuclease H"/>
    <property type="match status" value="1"/>
</dbReference>
<dbReference type="FunFam" id="3.30.40.10:FF:000230">
    <property type="entry name" value="RBR-type E3 ubiquitin transferase"/>
    <property type="match status" value="1"/>
</dbReference>
<gene>
    <name evidence="17" type="primary">LOC111451667</name>
</gene>
<evidence type="ECO:0000256" key="10">
    <source>
        <dbReference type="ARBA" id="ARBA00022771"/>
    </source>
</evidence>
<accession>A0A6J1G8C9</accession>
<evidence type="ECO:0000259" key="15">
    <source>
        <dbReference type="PROSITE" id="PS51873"/>
    </source>
</evidence>
<dbReference type="InterPro" id="IPR002156">
    <property type="entry name" value="RNaseH_domain"/>
</dbReference>
<dbReference type="InterPro" id="IPR031127">
    <property type="entry name" value="E3_UB_ligase_RBR"/>
</dbReference>
<evidence type="ECO:0000256" key="1">
    <source>
        <dbReference type="ARBA" id="ARBA00001798"/>
    </source>
</evidence>
<dbReference type="PROSITE" id="PS51873">
    <property type="entry name" value="TRIAD"/>
    <property type="match status" value="1"/>
</dbReference>
<dbReference type="Proteomes" id="UP000504609">
    <property type="component" value="Unplaced"/>
</dbReference>
<dbReference type="KEGG" id="cmos:111451667"/>
<comment type="cofactor">
    <cofactor evidence="2">
        <name>Zn(2+)</name>
        <dbReference type="ChEBI" id="CHEBI:29105"/>
    </cofactor>
</comment>
<keyword evidence="10 13" id="KW-0863">Zinc-finger</keyword>
<protein>
    <recommendedName>
        <fullName evidence="6">RBR-type E3 ubiquitin transferase</fullName>
        <ecNumber evidence="6">2.3.2.31</ecNumber>
    </recommendedName>
</protein>
<dbReference type="GO" id="GO:0003676">
    <property type="term" value="F:nucleic acid binding"/>
    <property type="evidence" value="ECO:0007669"/>
    <property type="project" value="InterPro"/>
</dbReference>
<comment type="catalytic activity">
    <reaction evidence="1">
        <text>[E2 ubiquitin-conjugating enzyme]-S-ubiquitinyl-L-cysteine + [acceptor protein]-L-lysine = [E2 ubiquitin-conjugating enzyme]-L-cysteine + [acceptor protein]-N(6)-ubiquitinyl-L-lysine.</text>
        <dbReference type="EC" id="2.3.2.31"/>
    </reaction>
</comment>
<keyword evidence="7" id="KW-0808">Transferase</keyword>
<feature type="domain" description="RING-type" evidence="15">
    <location>
        <begin position="286"/>
        <end position="515"/>
    </location>
</feature>
<evidence type="ECO:0000256" key="4">
    <source>
        <dbReference type="ARBA" id="ARBA00004906"/>
    </source>
</evidence>
<dbReference type="Gene3D" id="1.20.120.1750">
    <property type="match status" value="1"/>
</dbReference>